<organism evidence="1 2">
    <name type="scientific">Adiantum capillus-veneris</name>
    <name type="common">Maidenhair fern</name>
    <dbReference type="NCBI Taxonomy" id="13818"/>
    <lineage>
        <taxon>Eukaryota</taxon>
        <taxon>Viridiplantae</taxon>
        <taxon>Streptophyta</taxon>
        <taxon>Embryophyta</taxon>
        <taxon>Tracheophyta</taxon>
        <taxon>Polypodiopsida</taxon>
        <taxon>Polypodiidae</taxon>
        <taxon>Polypodiales</taxon>
        <taxon>Pteridineae</taxon>
        <taxon>Pteridaceae</taxon>
        <taxon>Vittarioideae</taxon>
        <taxon>Adiantum</taxon>
    </lineage>
</organism>
<evidence type="ECO:0000313" key="1">
    <source>
        <dbReference type="EMBL" id="KAI5072099.1"/>
    </source>
</evidence>
<sequence>MEARRGAAEAMQRRMQAALLAELQELERELLQRFESSCPATTPSTLNVLNSTKLAIATRIAASQARIAALLESVNDCLDLAPPDLDACTSSTMAAPAITSPSAASSDRPRRVTFAS</sequence>
<dbReference type="AlphaFoldDB" id="A0A9D4ZE87"/>
<keyword evidence="2" id="KW-1185">Reference proteome</keyword>
<protein>
    <submittedName>
        <fullName evidence="1">Uncharacterized protein</fullName>
    </submittedName>
</protein>
<name>A0A9D4ZE87_ADICA</name>
<dbReference type="EMBL" id="JABFUD020000012">
    <property type="protein sequence ID" value="KAI5072099.1"/>
    <property type="molecule type" value="Genomic_DNA"/>
</dbReference>
<proteinExistence type="predicted"/>
<reference evidence="1" key="1">
    <citation type="submission" date="2021-01" db="EMBL/GenBank/DDBJ databases">
        <title>Adiantum capillus-veneris genome.</title>
        <authorList>
            <person name="Fang Y."/>
            <person name="Liao Q."/>
        </authorList>
    </citation>
    <scope>NUCLEOTIDE SEQUENCE</scope>
    <source>
        <strain evidence="1">H3</strain>
        <tissue evidence="1">Leaf</tissue>
    </source>
</reference>
<gene>
    <name evidence="1" type="ORF">GOP47_0012205</name>
</gene>
<accession>A0A9D4ZE87</accession>
<dbReference type="OrthoDB" id="10635463at2759"/>
<dbReference type="Proteomes" id="UP000886520">
    <property type="component" value="Chromosome 12"/>
</dbReference>
<evidence type="ECO:0000313" key="2">
    <source>
        <dbReference type="Proteomes" id="UP000886520"/>
    </source>
</evidence>
<comment type="caution">
    <text evidence="1">The sequence shown here is derived from an EMBL/GenBank/DDBJ whole genome shotgun (WGS) entry which is preliminary data.</text>
</comment>